<sequence>MEELNEIQYKTMSVNKINMHIAEMGQGPIVLFLHGFPELWYSWRHQMPFIAAHGYRAVAPDLRGFGDTTGAPKVGHDWGAMIAWAMCLYRPDKVKALVNMSVPFVPRKPTIRPIEALRATYGDEYYIIRFQEPGEIEEEFAEIGTKTVLEKLLTNRNPEPLKLPKGKPFDESPVILPPWLTEKDVDYYANKYEHTGFTGGLNYYRALDLNWELTAPWTGAKIKVPVKFIVGDLDITYNSPGAKDYIHKGGLKKDVPLLEDVVILEGVAHFLQQEKPDEVNEHIHVFFQGLSSSD</sequence>
<protein>
    <recommendedName>
        <fullName evidence="3">AB hydrolase-1 domain-containing protein</fullName>
    </recommendedName>
</protein>
<gene>
    <name evidence="4" type="ORF">RND71_040336</name>
</gene>
<keyword evidence="1" id="KW-0378">Hydrolase</keyword>
<name>A0AAE1UVM7_9SOLA</name>
<evidence type="ECO:0000313" key="4">
    <source>
        <dbReference type="EMBL" id="KAK4338874.1"/>
    </source>
</evidence>
<reference evidence="4" key="1">
    <citation type="submission" date="2023-12" db="EMBL/GenBank/DDBJ databases">
        <title>Genome assembly of Anisodus tanguticus.</title>
        <authorList>
            <person name="Wang Y.-J."/>
        </authorList>
    </citation>
    <scope>NUCLEOTIDE SEQUENCE</scope>
    <source>
        <strain evidence="4">KB-2021</strain>
        <tissue evidence="4">Leaf</tissue>
    </source>
</reference>
<organism evidence="4 5">
    <name type="scientific">Anisodus tanguticus</name>
    <dbReference type="NCBI Taxonomy" id="243964"/>
    <lineage>
        <taxon>Eukaryota</taxon>
        <taxon>Viridiplantae</taxon>
        <taxon>Streptophyta</taxon>
        <taxon>Embryophyta</taxon>
        <taxon>Tracheophyta</taxon>
        <taxon>Spermatophyta</taxon>
        <taxon>Magnoliopsida</taxon>
        <taxon>eudicotyledons</taxon>
        <taxon>Gunneridae</taxon>
        <taxon>Pentapetalae</taxon>
        <taxon>asterids</taxon>
        <taxon>lamiids</taxon>
        <taxon>Solanales</taxon>
        <taxon>Solanaceae</taxon>
        <taxon>Solanoideae</taxon>
        <taxon>Hyoscyameae</taxon>
        <taxon>Anisodus</taxon>
    </lineage>
</organism>
<dbReference type="PANTHER" id="PTHR43329">
    <property type="entry name" value="EPOXIDE HYDROLASE"/>
    <property type="match status" value="1"/>
</dbReference>
<dbReference type="Gene3D" id="3.40.50.1820">
    <property type="entry name" value="alpha/beta hydrolase"/>
    <property type="match status" value="2"/>
</dbReference>
<feature type="domain" description="AB hydrolase-1" evidence="3">
    <location>
        <begin position="28"/>
        <end position="72"/>
    </location>
</feature>
<evidence type="ECO:0000313" key="5">
    <source>
        <dbReference type="Proteomes" id="UP001291623"/>
    </source>
</evidence>
<dbReference type="InterPro" id="IPR000639">
    <property type="entry name" value="Epox_hydrolase-like"/>
</dbReference>
<dbReference type="PRINTS" id="PR00412">
    <property type="entry name" value="EPOXHYDRLASE"/>
</dbReference>
<comment type="caution">
    <text evidence="4">The sequence shown here is derived from an EMBL/GenBank/DDBJ whole genome shotgun (WGS) entry which is preliminary data.</text>
</comment>
<dbReference type="EMBL" id="JAVYJV010000023">
    <property type="protein sequence ID" value="KAK4338874.1"/>
    <property type="molecule type" value="Genomic_DNA"/>
</dbReference>
<dbReference type="Proteomes" id="UP001291623">
    <property type="component" value="Unassembled WGS sequence"/>
</dbReference>
<proteinExistence type="inferred from homology"/>
<comment type="similarity">
    <text evidence="2">Belongs to the AB hydrolase superfamily. Epoxide hydrolase family.</text>
</comment>
<keyword evidence="5" id="KW-1185">Reference proteome</keyword>
<evidence type="ECO:0000256" key="2">
    <source>
        <dbReference type="ARBA" id="ARBA00038334"/>
    </source>
</evidence>
<dbReference type="AlphaFoldDB" id="A0AAE1UVM7"/>
<dbReference type="InterPro" id="IPR000073">
    <property type="entry name" value="AB_hydrolase_1"/>
</dbReference>
<evidence type="ECO:0000256" key="1">
    <source>
        <dbReference type="ARBA" id="ARBA00022801"/>
    </source>
</evidence>
<evidence type="ECO:0000259" key="3">
    <source>
        <dbReference type="Pfam" id="PF00561"/>
    </source>
</evidence>
<dbReference type="SUPFAM" id="SSF53474">
    <property type="entry name" value="alpha/beta-Hydrolases"/>
    <property type="match status" value="1"/>
</dbReference>
<dbReference type="InterPro" id="IPR029058">
    <property type="entry name" value="AB_hydrolase_fold"/>
</dbReference>
<dbReference type="GO" id="GO:0016787">
    <property type="term" value="F:hydrolase activity"/>
    <property type="evidence" value="ECO:0007669"/>
    <property type="project" value="UniProtKB-KW"/>
</dbReference>
<feature type="domain" description="AB hydrolase-1" evidence="3">
    <location>
        <begin position="74"/>
        <end position="134"/>
    </location>
</feature>
<accession>A0AAE1UVM7</accession>
<dbReference type="Pfam" id="PF00561">
    <property type="entry name" value="Abhydrolase_1"/>
    <property type="match status" value="2"/>
</dbReference>